<name>A0ACA9QX39_9GLOM</name>
<evidence type="ECO:0000313" key="1">
    <source>
        <dbReference type="EMBL" id="CAG8767692.1"/>
    </source>
</evidence>
<sequence length="99" mass="11419">YTHYPLSTSFSNFDEARPSIFVESWNATPILVLYKLILAAAFRVSHQSPWLHWTRWWTEMNLDGNEAEPDVECGSIDLNDWWAKLAAKASNLGNLVQHK</sequence>
<comment type="caution">
    <text evidence="1">The sequence shown here is derived from an EMBL/GenBank/DDBJ whole genome shotgun (WGS) entry which is preliminary data.</text>
</comment>
<evidence type="ECO:0000313" key="2">
    <source>
        <dbReference type="Proteomes" id="UP000789525"/>
    </source>
</evidence>
<feature type="non-terminal residue" evidence="1">
    <location>
        <position position="1"/>
    </location>
</feature>
<feature type="non-terminal residue" evidence="1">
    <location>
        <position position="99"/>
    </location>
</feature>
<protein>
    <submittedName>
        <fullName evidence="1">1961_t:CDS:1</fullName>
    </submittedName>
</protein>
<organism evidence="1 2">
    <name type="scientific">Acaulospora colombiana</name>
    <dbReference type="NCBI Taxonomy" id="27376"/>
    <lineage>
        <taxon>Eukaryota</taxon>
        <taxon>Fungi</taxon>
        <taxon>Fungi incertae sedis</taxon>
        <taxon>Mucoromycota</taxon>
        <taxon>Glomeromycotina</taxon>
        <taxon>Glomeromycetes</taxon>
        <taxon>Diversisporales</taxon>
        <taxon>Acaulosporaceae</taxon>
        <taxon>Acaulospora</taxon>
    </lineage>
</organism>
<proteinExistence type="predicted"/>
<gene>
    <name evidence="1" type="ORF">ACOLOM_LOCUS13555</name>
</gene>
<dbReference type="Proteomes" id="UP000789525">
    <property type="component" value="Unassembled WGS sequence"/>
</dbReference>
<accession>A0ACA9QX39</accession>
<keyword evidence="2" id="KW-1185">Reference proteome</keyword>
<dbReference type="EMBL" id="CAJVPT010062875">
    <property type="protein sequence ID" value="CAG8767692.1"/>
    <property type="molecule type" value="Genomic_DNA"/>
</dbReference>
<reference evidence="1" key="1">
    <citation type="submission" date="2021-06" db="EMBL/GenBank/DDBJ databases">
        <authorList>
            <person name="Kallberg Y."/>
            <person name="Tangrot J."/>
            <person name="Rosling A."/>
        </authorList>
    </citation>
    <scope>NUCLEOTIDE SEQUENCE</scope>
    <source>
        <strain evidence="1">CL356</strain>
    </source>
</reference>